<evidence type="ECO:0000256" key="10">
    <source>
        <dbReference type="SAM" id="Phobius"/>
    </source>
</evidence>
<evidence type="ECO:0000313" key="12">
    <source>
        <dbReference type="Proteomes" id="UP000289340"/>
    </source>
</evidence>
<feature type="region of interest" description="Disordered" evidence="9">
    <location>
        <begin position="495"/>
        <end position="514"/>
    </location>
</feature>
<evidence type="ECO:0000313" key="11">
    <source>
        <dbReference type="EMBL" id="RZB82489.1"/>
    </source>
</evidence>
<keyword evidence="7 8" id="KW-0568">Pathogenesis-related protein</keyword>
<keyword evidence="8" id="KW-0112">Calmodulin-binding</keyword>
<evidence type="ECO:0000256" key="5">
    <source>
        <dbReference type="ARBA" id="ARBA00022989"/>
    </source>
</evidence>
<evidence type="ECO:0000256" key="8">
    <source>
        <dbReference type="RuleBase" id="RU280816"/>
    </source>
</evidence>
<organism evidence="11 12">
    <name type="scientific">Glycine soja</name>
    <name type="common">Wild soybean</name>
    <dbReference type="NCBI Taxonomy" id="3848"/>
    <lineage>
        <taxon>Eukaryota</taxon>
        <taxon>Viridiplantae</taxon>
        <taxon>Streptophyta</taxon>
        <taxon>Embryophyta</taxon>
        <taxon>Tracheophyta</taxon>
        <taxon>Spermatophyta</taxon>
        <taxon>Magnoliopsida</taxon>
        <taxon>eudicotyledons</taxon>
        <taxon>Gunneridae</taxon>
        <taxon>Pentapetalae</taxon>
        <taxon>rosids</taxon>
        <taxon>fabids</taxon>
        <taxon>Fabales</taxon>
        <taxon>Fabaceae</taxon>
        <taxon>Papilionoideae</taxon>
        <taxon>50 kb inversion clade</taxon>
        <taxon>NPAAA clade</taxon>
        <taxon>indigoferoid/millettioid clade</taxon>
        <taxon>Phaseoleae</taxon>
        <taxon>Glycine</taxon>
        <taxon>Glycine subgen. Soja</taxon>
    </lineage>
</organism>
<dbReference type="AlphaFoldDB" id="A0A445I8Z1"/>
<evidence type="ECO:0000256" key="2">
    <source>
        <dbReference type="ARBA" id="ARBA00006574"/>
    </source>
</evidence>
<keyword evidence="5 8" id="KW-1133">Transmembrane helix</keyword>
<proteinExistence type="inferred from homology"/>
<comment type="similarity">
    <text evidence="2 8">Belongs to the MLO family.</text>
</comment>
<dbReference type="EMBL" id="QZWG01000011">
    <property type="protein sequence ID" value="RZB82489.1"/>
    <property type="molecule type" value="Genomic_DNA"/>
</dbReference>
<dbReference type="InterPro" id="IPR004326">
    <property type="entry name" value="Mlo"/>
</dbReference>
<keyword evidence="6 8" id="KW-0472">Membrane</keyword>
<comment type="domain">
    <text evidence="8">The C-terminus contains a calmodulin-binding domain, which binds calmodulin in a calcium-dependent fashion.</text>
</comment>
<dbReference type="GO" id="GO:0005516">
    <property type="term" value="F:calmodulin binding"/>
    <property type="evidence" value="ECO:0007669"/>
    <property type="project" value="UniProtKB-KW"/>
</dbReference>
<feature type="transmembrane region" description="Helical" evidence="10">
    <location>
        <begin position="248"/>
        <end position="270"/>
    </location>
</feature>
<evidence type="ECO:0000256" key="1">
    <source>
        <dbReference type="ARBA" id="ARBA00004141"/>
    </source>
</evidence>
<comment type="function">
    <text evidence="8">May be involved in modulation of pathogen defense and leaf cell death.</text>
</comment>
<reference evidence="11 12" key="1">
    <citation type="submission" date="2018-09" db="EMBL/GenBank/DDBJ databases">
        <title>A high-quality reference genome of wild soybean provides a powerful tool to mine soybean genomes.</title>
        <authorList>
            <person name="Xie M."/>
            <person name="Chung C.Y.L."/>
            <person name="Li M.-W."/>
            <person name="Wong F.-L."/>
            <person name="Chan T.-F."/>
            <person name="Lam H.-M."/>
        </authorList>
    </citation>
    <scope>NUCLEOTIDE SEQUENCE [LARGE SCALE GENOMIC DNA]</scope>
    <source>
        <strain evidence="12">cv. W05</strain>
        <tissue evidence="11">Hypocotyl of etiolated seedlings</tissue>
    </source>
</reference>
<dbReference type="Pfam" id="PF03094">
    <property type="entry name" value="Mlo"/>
    <property type="match status" value="2"/>
</dbReference>
<dbReference type="GO" id="GO:0006952">
    <property type="term" value="P:defense response"/>
    <property type="evidence" value="ECO:0007669"/>
    <property type="project" value="UniProtKB-KW"/>
</dbReference>
<protein>
    <recommendedName>
        <fullName evidence="8">MLO-like protein</fullName>
    </recommendedName>
</protein>
<sequence length="514" mass="59098">MANVSETTLENTPTWAVATVCFIMIVISIFIEHLLHILARYFKRKRRKSLTEALEKIKTELMLLGFTSLLLTVSEKSIANICIPKGVGETLIPCASIAFDDAEEETKCAEQGKVSLLSREGVRELQYFIFHLAVCHVVSCILTFGLGMAKMRRWESWEGETKTLEYQFAYDPRRFQLTRQTPFGKRHLNYWSNNSVMYWPVCLVRQFYRSVPKVDYFTLRHGFIMAHFSEESNFDFQKYIERALENDFGVVVGLSWWIWIFSVLYIFFNANGNILQPFLAAFYSANGKDSLVLLLVGTKLQSIITDMCLDSHDKSHMIKGTLLVRPSDHFFWFGWPKLLLHLISFILFQNSFQLAFFTWTSIRFGIRSCFHEEIENIIIRVAMVVSVQILCGYVTLPLYALVTQMGTSMRKVVFTENVIRGIQIWQDKAKKNMALRNPYSQGTSLDTSLSLETSLEASPSFRLGASLSNFMDRPLDVNKHMNVNITQGEIVSEQQESENQASNLSSFQGFNLQL</sequence>
<keyword evidence="4 8" id="KW-0611">Plant defense</keyword>
<keyword evidence="12" id="KW-1185">Reference proteome</keyword>
<dbReference type="PANTHER" id="PTHR31942">
    <property type="entry name" value="MLO-LIKE PROTEIN 1"/>
    <property type="match status" value="1"/>
</dbReference>
<dbReference type="PANTHER" id="PTHR31942:SF72">
    <property type="entry name" value="MLO-LIKE PROTEIN"/>
    <property type="match status" value="1"/>
</dbReference>
<evidence type="ECO:0000256" key="4">
    <source>
        <dbReference type="ARBA" id="ARBA00022821"/>
    </source>
</evidence>
<feature type="transmembrane region" description="Helical" evidence="10">
    <location>
        <begin position="15"/>
        <end position="39"/>
    </location>
</feature>
<name>A0A445I8Z1_GLYSO</name>
<evidence type="ECO:0000256" key="6">
    <source>
        <dbReference type="ARBA" id="ARBA00023136"/>
    </source>
</evidence>
<dbReference type="Proteomes" id="UP000289340">
    <property type="component" value="Chromosome 11"/>
</dbReference>
<comment type="caution">
    <text evidence="11">The sequence shown here is derived from an EMBL/GenBank/DDBJ whole genome shotgun (WGS) entry which is preliminary data.</text>
</comment>
<dbReference type="GO" id="GO:0016020">
    <property type="term" value="C:membrane"/>
    <property type="evidence" value="ECO:0007669"/>
    <property type="project" value="UniProtKB-SubCell"/>
</dbReference>
<comment type="subcellular location">
    <subcellularLocation>
        <location evidence="1 8">Membrane</location>
        <topology evidence="1 8">Multi-pass membrane protein</topology>
    </subcellularLocation>
</comment>
<evidence type="ECO:0000256" key="3">
    <source>
        <dbReference type="ARBA" id="ARBA00022692"/>
    </source>
</evidence>
<evidence type="ECO:0000256" key="9">
    <source>
        <dbReference type="SAM" id="MobiDB-lite"/>
    </source>
</evidence>
<keyword evidence="3 8" id="KW-0812">Transmembrane</keyword>
<accession>A0A445I8Z1</accession>
<gene>
    <name evidence="8" type="primary">MLO</name>
    <name evidence="11" type="ORF">D0Y65_031575</name>
</gene>
<evidence type="ECO:0000256" key="7">
    <source>
        <dbReference type="ARBA" id="ARBA00023265"/>
    </source>
</evidence>
<feature type="transmembrane region" description="Helical" evidence="10">
    <location>
        <begin position="377"/>
        <end position="402"/>
    </location>
</feature>